<sequence>MSPNSSPVKAQKPEVVLNRWCQQLSSPFQKPWTQTNILYHYVPLFGAIDFHLLALNVLNPKLLRNLGRSIGLNVDCTNLFLAGSIAGGTLHLYNRRHMGGLTLSHRAMYSTYLGSLSVLGSVLLWAIGSRVVPGNPLFRTLLAVGSAWSMLKVKLSFLDHLDAGAKQR</sequence>
<organism evidence="2 3">
    <name type="scientific">Tigriopus californicus</name>
    <name type="common">Marine copepod</name>
    <dbReference type="NCBI Taxonomy" id="6832"/>
    <lineage>
        <taxon>Eukaryota</taxon>
        <taxon>Metazoa</taxon>
        <taxon>Ecdysozoa</taxon>
        <taxon>Arthropoda</taxon>
        <taxon>Crustacea</taxon>
        <taxon>Multicrustacea</taxon>
        <taxon>Hexanauplia</taxon>
        <taxon>Copepoda</taxon>
        <taxon>Harpacticoida</taxon>
        <taxon>Harpacticidae</taxon>
        <taxon>Tigriopus</taxon>
    </lineage>
</organism>
<reference evidence="2 3" key="1">
    <citation type="journal article" date="2018" name="Nat. Ecol. Evol.">
        <title>Genomic signatures of mitonuclear coevolution across populations of Tigriopus californicus.</title>
        <authorList>
            <person name="Barreto F.S."/>
            <person name="Watson E.T."/>
            <person name="Lima T.G."/>
            <person name="Willett C.S."/>
            <person name="Edmands S."/>
            <person name="Li W."/>
            <person name="Burton R.S."/>
        </authorList>
    </citation>
    <scope>NUCLEOTIDE SEQUENCE [LARGE SCALE GENOMIC DNA]</scope>
    <source>
        <strain evidence="2 3">San Diego</strain>
    </source>
</reference>
<protein>
    <submittedName>
        <fullName evidence="2">Uncharacterized protein</fullName>
    </submittedName>
</protein>
<evidence type="ECO:0000313" key="2">
    <source>
        <dbReference type="EMBL" id="TRY80318.1"/>
    </source>
</evidence>
<keyword evidence="3" id="KW-1185">Reference proteome</keyword>
<accession>A0A553PRK7</accession>
<dbReference type="PANTHER" id="PTHR38640:SF1">
    <property type="entry name" value="GEO09659P1"/>
    <property type="match status" value="1"/>
</dbReference>
<evidence type="ECO:0000313" key="3">
    <source>
        <dbReference type="Proteomes" id="UP000318571"/>
    </source>
</evidence>
<name>A0A553PRK7_TIGCA</name>
<keyword evidence="1" id="KW-0812">Transmembrane</keyword>
<dbReference type="PANTHER" id="PTHR38640">
    <property type="entry name" value="GEO09659P1"/>
    <property type="match status" value="1"/>
</dbReference>
<keyword evidence="1" id="KW-1133">Transmembrane helix</keyword>
<dbReference type="EMBL" id="VCGU01000001">
    <property type="protein sequence ID" value="TRY80318.1"/>
    <property type="molecule type" value="Genomic_DNA"/>
</dbReference>
<dbReference type="OMA" id="CYFWTRE"/>
<dbReference type="OrthoDB" id="5915502at2759"/>
<dbReference type="Proteomes" id="UP000318571">
    <property type="component" value="Chromosome 12"/>
</dbReference>
<keyword evidence="1" id="KW-0472">Membrane</keyword>
<feature type="transmembrane region" description="Helical" evidence="1">
    <location>
        <begin position="70"/>
        <end position="92"/>
    </location>
</feature>
<gene>
    <name evidence="2" type="ORF">TCAL_11743</name>
</gene>
<feature type="transmembrane region" description="Helical" evidence="1">
    <location>
        <begin position="37"/>
        <end position="58"/>
    </location>
</feature>
<dbReference type="AlphaFoldDB" id="A0A553PRK7"/>
<proteinExistence type="predicted"/>
<comment type="caution">
    <text evidence="2">The sequence shown here is derived from an EMBL/GenBank/DDBJ whole genome shotgun (WGS) entry which is preliminary data.</text>
</comment>
<evidence type="ECO:0000256" key="1">
    <source>
        <dbReference type="SAM" id="Phobius"/>
    </source>
</evidence>
<feature type="transmembrane region" description="Helical" evidence="1">
    <location>
        <begin position="112"/>
        <end position="132"/>
    </location>
</feature>